<reference evidence="1" key="1">
    <citation type="submission" date="2020-07" db="EMBL/GenBank/DDBJ databases">
        <authorList>
            <person name="Nazaruddin N."/>
        </authorList>
    </citation>
    <scope>NUCLEOTIDE SEQUENCE</scope>
</reference>
<name>A0A6V7H960_9HYME</name>
<organism evidence="1 2">
    <name type="scientific">Heterotrigona itama</name>
    <dbReference type="NCBI Taxonomy" id="395501"/>
    <lineage>
        <taxon>Eukaryota</taxon>
        <taxon>Metazoa</taxon>
        <taxon>Ecdysozoa</taxon>
        <taxon>Arthropoda</taxon>
        <taxon>Hexapoda</taxon>
        <taxon>Insecta</taxon>
        <taxon>Pterygota</taxon>
        <taxon>Neoptera</taxon>
        <taxon>Endopterygota</taxon>
        <taxon>Hymenoptera</taxon>
        <taxon>Apocrita</taxon>
        <taxon>Aculeata</taxon>
        <taxon>Apoidea</taxon>
        <taxon>Anthophila</taxon>
        <taxon>Apidae</taxon>
        <taxon>Heterotrigona</taxon>
    </lineage>
</organism>
<dbReference type="OrthoDB" id="10486777at2759"/>
<dbReference type="Proteomes" id="UP000752696">
    <property type="component" value="Unassembled WGS sequence"/>
</dbReference>
<evidence type="ECO:0000313" key="1">
    <source>
        <dbReference type="EMBL" id="CAD1476130.1"/>
    </source>
</evidence>
<sequence length="129" mass="14188">MPDPLSAAHQDSNRSENLVIPAKAEELTFPVLRRACQPFPVAGEQDETMAARCRGCVHGPFTWKRSALGTAADPSEPAISHFCLDKRALNLIVLMPIQHRKRRSFALVLKCEASTLTSVSLSLSEIILH</sequence>
<comment type="caution">
    <text evidence="1">The sequence shown here is derived from an EMBL/GenBank/DDBJ whole genome shotgun (WGS) entry which is preliminary data.</text>
</comment>
<proteinExistence type="predicted"/>
<feature type="non-terminal residue" evidence="1">
    <location>
        <position position="129"/>
    </location>
</feature>
<dbReference type="AlphaFoldDB" id="A0A6V7H960"/>
<evidence type="ECO:0000313" key="2">
    <source>
        <dbReference type="Proteomes" id="UP000752696"/>
    </source>
</evidence>
<accession>A0A6V7H960</accession>
<protein>
    <submittedName>
        <fullName evidence="1">Uncharacterized protein</fullName>
    </submittedName>
</protein>
<gene>
    <name evidence="1" type="ORF">MHI_LOCUS621988</name>
</gene>
<dbReference type="EMBL" id="CAJDYZ010009056">
    <property type="protein sequence ID" value="CAD1476130.1"/>
    <property type="molecule type" value="Genomic_DNA"/>
</dbReference>
<keyword evidence="2" id="KW-1185">Reference proteome</keyword>